<dbReference type="GO" id="GO:0032259">
    <property type="term" value="P:methylation"/>
    <property type="evidence" value="ECO:0007669"/>
    <property type="project" value="UniProtKB-KW"/>
</dbReference>
<dbReference type="Gene3D" id="3.40.50.150">
    <property type="entry name" value="Vaccinia Virus protein VP39"/>
    <property type="match status" value="1"/>
</dbReference>
<gene>
    <name evidence="2" type="ORF">G3I70_14975</name>
</gene>
<keyword evidence="2" id="KW-0808">Transferase</keyword>
<dbReference type="Proteomes" id="UP000475532">
    <property type="component" value="Unassembled WGS sequence"/>
</dbReference>
<dbReference type="SUPFAM" id="SSF53335">
    <property type="entry name" value="S-adenosyl-L-methionine-dependent methyltransferases"/>
    <property type="match status" value="1"/>
</dbReference>
<reference evidence="2 3" key="1">
    <citation type="submission" date="2020-01" db="EMBL/GenBank/DDBJ databases">
        <title>Insect and environment-associated Actinomycetes.</title>
        <authorList>
            <person name="Currrie C."/>
            <person name="Chevrette M."/>
            <person name="Carlson C."/>
            <person name="Stubbendieck R."/>
            <person name="Wendt-Pienkowski E."/>
        </authorList>
    </citation>
    <scope>NUCLEOTIDE SEQUENCE [LARGE SCALE GENOMIC DNA]</scope>
    <source>
        <strain evidence="2 3">SID10258</strain>
    </source>
</reference>
<dbReference type="GO" id="GO:0008168">
    <property type="term" value="F:methyltransferase activity"/>
    <property type="evidence" value="ECO:0007669"/>
    <property type="project" value="UniProtKB-KW"/>
</dbReference>
<dbReference type="RefSeq" id="WP_163056488.1">
    <property type="nucleotide sequence ID" value="NZ_JAAGLI010000377.1"/>
</dbReference>
<feature type="region of interest" description="Disordered" evidence="1">
    <location>
        <begin position="29"/>
        <end position="70"/>
    </location>
</feature>
<name>A0A6L9QES5_9ACTN</name>
<dbReference type="Pfam" id="PF04672">
    <property type="entry name" value="Methyltransf_19"/>
    <property type="match status" value="1"/>
</dbReference>
<protein>
    <submittedName>
        <fullName evidence="2">SAM-dependent methyltransferase</fullName>
    </submittedName>
</protein>
<dbReference type="InterPro" id="IPR006764">
    <property type="entry name" value="SAM_dep_MeTrfase_SAV2177_type"/>
</dbReference>
<evidence type="ECO:0000256" key="1">
    <source>
        <dbReference type="SAM" id="MobiDB-lite"/>
    </source>
</evidence>
<accession>A0A6L9QES5</accession>
<dbReference type="InterPro" id="IPR029063">
    <property type="entry name" value="SAM-dependent_MTases_sf"/>
</dbReference>
<keyword evidence="2" id="KW-0489">Methyltransferase</keyword>
<dbReference type="EMBL" id="JAAGLI010000377">
    <property type="protein sequence ID" value="NEA23785.1"/>
    <property type="molecule type" value="Genomic_DNA"/>
</dbReference>
<evidence type="ECO:0000313" key="2">
    <source>
        <dbReference type="EMBL" id="NEA23785.1"/>
    </source>
</evidence>
<dbReference type="AlphaFoldDB" id="A0A6L9QES5"/>
<comment type="caution">
    <text evidence="2">The sequence shown here is derived from an EMBL/GenBank/DDBJ whole genome shotgun (WGS) entry which is preliminary data.</text>
</comment>
<sequence>MCADQLLDYASAVLRVADVAIPETCTADLPRLPAAPSQHETAGESITVLDGTPGSGRVPSQPPPASDHREDAQLALTPHAHTAPQQHAAADAGVAVVARKDINRLVPHSARVWDYLLGGHDHYEADRDAAEAFRALYPAVAELMAAQQAFRNRAVQYLTQQGVRQFIDIGPGLPSPGREAHAADTHTTARSAAKGTRVVYVDNDPLVIAHARALLTGGPECAVDHVDADLADIRTVLAGAAQHLDLQRPTAVLMSGVMGHIDDTEEAHAIVRSLMDGLAPGSFLVLSDAVTTSAALTKAQHAYNATGAAPYRLRTPTEIAGFFTGLDPVQPGLVPPALWRPGPSPIGPANTDARCAVAMTPPPSPAT</sequence>
<evidence type="ECO:0000313" key="3">
    <source>
        <dbReference type="Proteomes" id="UP000475532"/>
    </source>
</evidence>
<proteinExistence type="predicted"/>
<organism evidence="2 3">
    <name type="scientific">Actinomadura bangladeshensis</name>
    <dbReference type="NCBI Taxonomy" id="453573"/>
    <lineage>
        <taxon>Bacteria</taxon>
        <taxon>Bacillati</taxon>
        <taxon>Actinomycetota</taxon>
        <taxon>Actinomycetes</taxon>
        <taxon>Streptosporangiales</taxon>
        <taxon>Thermomonosporaceae</taxon>
        <taxon>Actinomadura</taxon>
    </lineage>
</organism>